<keyword evidence="2" id="KW-1133">Transmembrane helix</keyword>
<dbReference type="Proteomes" id="UP000176665">
    <property type="component" value="Unassembled WGS sequence"/>
</dbReference>
<sequence>MKIKRLVTAVIFLLLIGNYLKSVKAQDDTFGPICDDVTVTCAPTETPTETPTPTDLPPGFPSPTPSDTPTLTLTPTETPTPTPTLEPGVSPQESTPSGLPRAGNSSSLYLLTIISSSLVGFGFLNHLLFRFKK</sequence>
<feature type="region of interest" description="Disordered" evidence="1">
    <location>
        <begin position="42"/>
        <end position="101"/>
    </location>
</feature>
<dbReference type="EMBL" id="MFJA01000070">
    <property type="protein sequence ID" value="OGG02231.1"/>
    <property type="molecule type" value="Genomic_DNA"/>
</dbReference>
<keyword evidence="2" id="KW-0812">Transmembrane</keyword>
<protein>
    <submittedName>
        <fullName evidence="3">Uncharacterized protein</fullName>
    </submittedName>
</protein>
<evidence type="ECO:0000313" key="3">
    <source>
        <dbReference type="EMBL" id="OGG02231.1"/>
    </source>
</evidence>
<feature type="compositionally biased region" description="Low complexity" evidence="1">
    <location>
        <begin position="43"/>
        <end position="53"/>
    </location>
</feature>
<name>A0A1F5YPV7_9BACT</name>
<comment type="caution">
    <text evidence="3">The sequence shown here is derived from an EMBL/GenBank/DDBJ whole genome shotgun (WGS) entry which is preliminary data.</text>
</comment>
<keyword evidence="2" id="KW-0472">Membrane</keyword>
<feature type="transmembrane region" description="Helical" evidence="2">
    <location>
        <begin position="108"/>
        <end position="129"/>
    </location>
</feature>
<feature type="compositionally biased region" description="Pro residues" evidence="1">
    <location>
        <begin position="54"/>
        <end position="66"/>
    </location>
</feature>
<evidence type="ECO:0000313" key="4">
    <source>
        <dbReference type="Proteomes" id="UP000176665"/>
    </source>
</evidence>
<gene>
    <name evidence="3" type="ORF">A2W14_02565</name>
</gene>
<feature type="compositionally biased region" description="Low complexity" evidence="1">
    <location>
        <begin position="67"/>
        <end position="77"/>
    </location>
</feature>
<accession>A0A1F5YPV7</accession>
<evidence type="ECO:0000256" key="2">
    <source>
        <dbReference type="SAM" id="Phobius"/>
    </source>
</evidence>
<reference evidence="3 4" key="1">
    <citation type="journal article" date="2016" name="Nat. Commun.">
        <title>Thousands of microbial genomes shed light on interconnected biogeochemical processes in an aquifer system.</title>
        <authorList>
            <person name="Anantharaman K."/>
            <person name="Brown C.T."/>
            <person name="Hug L.A."/>
            <person name="Sharon I."/>
            <person name="Castelle C.J."/>
            <person name="Probst A.J."/>
            <person name="Thomas B.C."/>
            <person name="Singh A."/>
            <person name="Wilkins M.J."/>
            <person name="Karaoz U."/>
            <person name="Brodie E.L."/>
            <person name="Williams K.H."/>
            <person name="Hubbard S.S."/>
            <person name="Banfield J.F."/>
        </authorList>
    </citation>
    <scope>NUCLEOTIDE SEQUENCE [LARGE SCALE GENOMIC DNA]</scope>
</reference>
<evidence type="ECO:0000256" key="1">
    <source>
        <dbReference type="SAM" id="MobiDB-lite"/>
    </source>
</evidence>
<dbReference type="AlphaFoldDB" id="A0A1F5YPV7"/>
<proteinExistence type="predicted"/>
<organism evidence="3 4">
    <name type="scientific">Candidatus Gottesmanbacteria bacterium RBG_16_37_8</name>
    <dbReference type="NCBI Taxonomy" id="1798371"/>
    <lineage>
        <taxon>Bacteria</taxon>
        <taxon>Candidatus Gottesmaniibacteriota</taxon>
    </lineage>
</organism>